<dbReference type="Proteomes" id="UP001221757">
    <property type="component" value="Unassembled WGS sequence"/>
</dbReference>
<feature type="compositionally biased region" description="Low complexity" evidence="1">
    <location>
        <begin position="1"/>
        <end position="10"/>
    </location>
</feature>
<organism evidence="2 3">
    <name type="scientific">Mycena rosella</name>
    <name type="common">Pink bonnet</name>
    <name type="synonym">Agaricus rosellus</name>
    <dbReference type="NCBI Taxonomy" id="1033263"/>
    <lineage>
        <taxon>Eukaryota</taxon>
        <taxon>Fungi</taxon>
        <taxon>Dikarya</taxon>
        <taxon>Basidiomycota</taxon>
        <taxon>Agaricomycotina</taxon>
        <taxon>Agaricomycetes</taxon>
        <taxon>Agaricomycetidae</taxon>
        <taxon>Agaricales</taxon>
        <taxon>Marasmiineae</taxon>
        <taxon>Mycenaceae</taxon>
        <taxon>Mycena</taxon>
    </lineage>
</organism>
<sequence>MSSRPGSSGDPRPPRDYHTPQLDDEIADLQKAIDSLAERAGLGAGGPIIELPFMYTLDLACPTPAPTVRQLFSRLYLPQLRNFKFRGTSDFYKPGRNANLDGIGLESLDINLRCFSQTSLIEFLRRLLSTVREFKIGHFDNFEVFDDEILQTFIPSLNFHTPSCPGLQVLEIEDRRCCFFSDRTLLRFIQSRTLTPVVIYFARPMQFDVRGAAGFDPEWDSSQPHVRVACSVSLLSLGGPGGKPIRHDQH</sequence>
<keyword evidence="3" id="KW-1185">Reference proteome</keyword>
<name>A0AAD7MCD6_MYCRO</name>
<gene>
    <name evidence="2" type="ORF">B0H17DRAFT_1123702</name>
</gene>
<protein>
    <submittedName>
        <fullName evidence="2">Uncharacterized protein</fullName>
    </submittedName>
</protein>
<evidence type="ECO:0000313" key="2">
    <source>
        <dbReference type="EMBL" id="KAJ7710568.1"/>
    </source>
</evidence>
<accession>A0AAD7MCD6</accession>
<dbReference type="EMBL" id="JARKIE010000001">
    <property type="protein sequence ID" value="KAJ7710568.1"/>
    <property type="molecule type" value="Genomic_DNA"/>
</dbReference>
<feature type="region of interest" description="Disordered" evidence="1">
    <location>
        <begin position="1"/>
        <end position="20"/>
    </location>
</feature>
<dbReference type="AlphaFoldDB" id="A0AAD7MCD6"/>
<comment type="caution">
    <text evidence="2">The sequence shown here is derived from an EMBL/GenBank/DDBJ whole genome shotgun (WGS) entry which is preliminary data.</text>
</comment>
<proteinExistence type="predicted"/>
<evidence type="ECO:0000313" key="3">
    <source>
        <dbReference type="Proteomes" id="UP001221757"/>
    </source>
</evidence>
<reference evidence="2" key="1">
    <citation type="submission" date="2023-03" db="EMBL/GenBank/DDBJ databases">
        <title>Massive genome expansion in bonnet fungi (Mycena s.s.) driven by repeated elements and novel gene families across ecological guilds.</title>
        <authorList>
            <consortium name="Lawrence Berkeley National Laboratory"/>
            <person name="Harder C.B."/>
            <person name="Miyauchi S."/>
            <person name="Viragh M."/>
            <person name="Kuo A."/>
            <person name="Thoen E."/>
            <person name="Andreopoulos B."/>
            <person name="Lu D."/>
            <person name="Skrede I."/>
            <person name="Drula E."/>
            <person name="Henrissat B."/>
            <person name="Morin E."/>
            <person name="Kohler A."/>
            <person name="Barry K."/>
            <person name="LaButti K."/>
            <person name="Morin E."/>
            <person name="Salamov A."/>
            <person name="Lipzen A."/>
            <person name="Mereny Z."/>
            <person name="Hegedus B."/>
            <person name="Baldrian P."/>
            <person name="Stursova M."/>
            <person name="Weitz H."/>
            <person name="Taylor A."/>
            <person name="Grigoriev I.V."/>
            <person name="Nagy L.G."/>
            <person name="Martin F."/>
            <person name="Kauserud H."/>
        </authorList>
    </citation>
    <scope>NUCLEOTIDE SEQUENCE</scope>
    <source>
        <strain evidence="2">CBHHK067</strain>
    </source>
</reference>
<evidence type="ECO:0000256" key="1">
    <source>
        <dbReference type="SAM" id="MobiDB-lite"/>
    </source>
</evidence>